<reference evidence="6" key="2">
    <citation type="submission" date="2023-06" db="EMBL/GenBank/DDBJ databases">
        <authorList>
            <consortium name="Lawrence Berkeley National Laboratory"/>
            <person name="Haridas S."/>
            <person name="Hensen N."/>
            <person name="Bonometti L."/>
            <person name="Westerberg I."/>
            <person name="Brannstrom I.O."/>
            <person name="Guillou S."/>
            <person name="Cros-Aarteil S."/>
            <person name="Calhoun S."/>
            <person name="Kuo A."/>
            <person name="Mondo S."/>
            <person name="Pangilinan J."/>
            <person name="Riley R."/>
            <person name="Labutti K."/>
            <person name="Andreopoulos B."/>
            <person name="Lipzen A."/>
            <person name="Chen C."/>
            <person name="Yanf M."/>
            <person name="Daum C."/>
            <person name="Ng V."/>
            <person name="Clum A."/>
            <person name="Steindorff A."/>
            <person name="Ohm R."/>
            <person name="Martin F."/>
            <person name="Silar P."/>
            <person name="Natvig D."/>
            <person name="Lalanne C."/>
            <person name="Gautier V."/>
            <person name="Ament-Velasquez S.L."/>
            <person name="Kruys A."/>
            <person name="Hutchinson M.I."/>
            <person name="Powell A.J."/>
            <person name="Barry K."/>
            <person name="Miller A.N."/>
            <person name="Grigoriev I.V."/>
            <person name="Debuchy R."/>
            <person name="Gladieux P."/>
            <person name="Thoren M.H."/>
            <person name="Johannesson H."/>
        </authorList>
    </citation>
    <scope>NUCLEOTIDE SEQUENCE</scope>
    <source>
        <strain evidence="6">SMH4131-1</strain>
    </source>
</reference>
<dbReference type="AlphaFoldDB" id="A0AAE0J546"/>
<dbReference type="GO" id="GO:0005634">
    <property type="term" value="C:nucleus"/>
    <property type="evidence" value="ECO:0007669"/>
    <property type="project" value="UniProtKB-ARBA"/>
</dbReference>
<dbReference type="GO" id="GO:0008270">
    <property type="term" value="F:zinc ion binding"/>
    <property type="evidence" value="ECO:0007669"/>
    <property type="project" value="UniProtKB-KW"/>
</dbReference>
<evidence type="ECO:0000256" key="1">
    <source>
        <dbReference type="ARBA" id="ARBA00022723"/>
    </source>
</evidence>
<dbReference type="InterPro" id="IPR039723">
    <property type="entry name" value="Vps71/ZNHIT1"/>
</dbReference>
<evidence type="ECO:0000259" key="5">
    <source>
        <dbReference type="Pfam" id="PF04438"/>
    </source>
</evidence>
<proteinExistence type="predicted"/>
<dbReference type="GO" id="GO:0006338">
    <property type="term" value="P:chromatin remodeling"/>
    <property type="evidence" value="ECO:0007669"/>
    <property type="project" value="InterPro"/>
</dbReference>
<feature type="compositionally biased region" description="Basic and acidic residues" evidence="4">
    <location>
        <begin position="197"/>
        <end position="241"/>
    </location>
</feature>
<evidence type="ECO:0000256" key="4">
    <source>
        <dbReference type="SAM" id="MobiDB-lite"/>
    </source>
</evidence>
<comment type="caution">
    <text evidence="6">The sequence shown here is derived from an EMBL/GenBank/DDBJ whole genome shotgun (WGS) entry which is preliminary data.</text>
</comment>
<dbReference type="Pfam" id="PF04438">
    <property type="entry name" value="zf-HIT"/>
    <property type="match status" value="1"/>
</dbReference>
<dbReference type="Proteomes" id="UP001286456">
    <property type="component" value="Unassembled WGS sequence"/>
</dbReference>
<evidence type="ECO:0000256" key="3">
    <source>
        <dbReference type="ARBA" id="ARBA00022833"/>
    </source>
</evidence>
<keyword evidence="3" id="KW-0862">Zinc</keyword>
<reference evidence="6" key="1">
    <citation type="journal article" date="2023" name="Mol. Phylogenet. Evol.">
        <title>Genome-scale phylogeny and comparative genomics of the fungal order Sordariales.</title>
        <authorList>
            <person name="Hensen N."/>
            <person name="Bonometti L."/>
            <person name="Westerberg I."/>
            <person name="Brannstrom I.O."/>
            <person name="Guillou S."/>
            <person name="Cros-Aarteil S."/>
            <person name="Calhoun S."/>
            <person name="Haridas S."/>
            <person name="Kuo A."/>
            <person name="Mondo S."/>
            <person name="Pangilinan J."/>
            <person name="Riley R."/>
            <person name="LaButti K."/>
            <person name="Andreopoulos B."/>
            <person name="Lipzen A."/>
            <person name="Chen C."/>
            <person name="Yan M."/>
            <person name="Daum C."/>
            <person name="Ng V."/>
            <person name="Clum A."/>
            <person name="Steindorff A."/>
            <person name="Ohm R.A."/>
            <person name="Martin F."/>
            <person name="Silar P."/>
            <person name="Natvig D.O."/>
            <person name="Lalanne C."/>
            <person name="Gautier V."/>
            <person name="Ament-Velasquez S.L."/>
            <person name="Kruys A."/>
            <person name="Hutchinson M.I."/>
            <person name="Powell A.J."/>
            <person name="Barry K."/>
            <person name="Miller A.N."/>
            <person name="Grigoriev I.V."/>
            <person name="Debuchy R."/>
            <person name="Gladieux P."/>
            <person name="Hiltunen Thoren M."/>
            <person name="Johannesson H."/>
        </authorList>
    </citation>
    <scope>NUCLEOTIDE SEQUENCE</scope>
    <source>
        <strain evidence="6">SMH4131-1</strain>
    </source>
</reference>
<gene>
    <name evidence="6" type="ORF">B0T19DRAFT_411569</name>
</gene>
<organism evidence="6 7">
    <name type="scientific">Cercophora scortea</name>
    <dbReference type="NCBI Taxonomy" id="314031"/>
    <lineage>
        <taxon>Eukaryota</taxon>
        <taxon>Fungi</taxon>
        <taxon>Dikarya</taxon>
        <taxon>Ascomycota</taxon>
        <taxon>Pezizomycotina</taxon>
        <taxon>Sordariomycetes</taxon>
        <taxon>Sordariomycetidae</taxon>
        <taxon>Sordariales</taxon>
        <taxon>Lasiosphaeriaceae</taxon>
        <taxon>Cercophora</taxon>
    </lineage>
</organism>
<accession>A0AAE0J546</accession>
<sequence>MNNFGVIEVASTKTKNAPGWAYVPDNGPSLAAAALQPVNRKRAARNQTALSLSDVSARQDTKIRKDLEALDRDIHKDANITIPPKPGASRAQNKYTPNVRRILQSQKTFANHLDDYQALLLQAETNPATAAALLNAAQSKAATPTTVARGSPAPSASSATAAATPAIRAPTPTTTPTAPTSKRSAALAKRAAAAAAKEAREAAEKAAAEKAEAEKAAAEEAAAKEAAAKEAAAKEAVKTEPEDPSSGNDVEMKDAPPATTEGAAPSTPDVVVPTQPQAYPADGTILPIYKKAPPTPHPGDTDPLLISHVPPFPSDDELRALLTATPLSYLEARAGWGDDEARYPVRMFCEVCGYWGRVRCIKCGARVCALDCLQAHREECVTRYGL</sequence>
<dbReference type="InterPro" id="IPR007529">
    <property type="entry name" value="Znf_HIT"/>
</dbReference>
<feature type="compositionally biased region" description="Low complexity" evidence="4">
    <location>
        <begin position="142"/>
        <end position="196"/>
    </location>
</feature>
<dbReference type="CDD" id="cd21437">
    <property type="entry name" value="zf-HIT_ZNHIT1_like"/>
    <property type="match status" value="1"/>
</dbReference>
<feature type="domain" description="HIT-type" evidence="5">
    <location>
        <begin position="346"/>
        <end position="373"/>
    </location>
</feature>
<evidence type="ECO:0000313" key="7">
    <source>
        <dbReference type="Proteomes" id="UP001286456"/>
    </source>
</evidence>
<name>A0AAE0J546_9PEZI</name>
<dbReference type="PANTHER" id="PTHR13093">
    <property type="entry name" value="ZINC FINGER HIT DOMAIN CONTAINING PROTEIN 1"/>
    <property type="match status" value="1"/>
</dbReference>
<keyword evidence="1" id="KW-0479">Metal-binding</keyword>
<dbReference type="EMBL" id="JAUEPO010000001">
    <property type="protein sequence ID" value="KAK3337121.1"/>
    <property type="molecule type" value="Genomic_DNA"/>
</dbReference>
<keyword evidence="2" id="KW-0863">Zinc-finger</keyword>
<protein>
    <recommendedName>
        <fullName evidence="5">HIT-type domain-containing protein</fullName>
    </recommendedName>
</protein>
<keyword evidence="7" id="KW-1185">Reference proteome</keyword>
<evidence type="ECO:0000313" key="6">
    <source>
        <dbReference type="EMBL" id="KAK3337121.1"/>
    </source>
</evidence>
<evidence type="ECO:0000256" key="2">
    <source>
        <dbReference type="ARBA" id="ARBA00022771"/>
    </source>
</evidence>
<feature type="region of interest" description="Disordered" evidence="4">
    <location>
        <begin position="142"/>
        <end position="277"/>
    </location>
</feature>